<dbReference type="EMBL" id="FCOC02000003">
    <property type="protein sequence ID" value="SAL21446.1"/>
    <property type="molecule type" value="Genomic_DNA"/>
</dbReference>
<dbReference type="AlphaFoldDB" id="A0A158FNN9"/>
<accession>A0A158FNN9</accession>
<evidence type="ECO:0000256" key="1">
    <source>
        <dbReference type="SAM" id="SignalP"/>
    </source>
</evidence>
<evidence type="ECO:0000313" key="2">
    <source>
        <dbReference type="EMBL" id="SAL21446.1"/>
    </source>
</evidence>
<dbReference type="InterPro" id="IPR011042">
    <property type="entry name" value="6-blade_b-propeller_TolB-like"/>
</dbReference>
<dbReference type="Proteomes" id="UP000054893">
    <property type="component" value="Unassembled WGS sequence"/>
</dbReference>
<reference evidence="2 3" key="1">
    <citation type="submission" date="2016-01" db="EMBL/GenBank/DDBJ databases">
        <authorList>
            <person name="Oliw E.H."/>
        </authorList>
    </citation>
    <scope>NUCLEOTIDE SEQUENCE [LARGE SCALE GENOMIC DNA]</scope>
    <source>
        <strain evidence="2">LMG 22029</strain>
    </source>
</reference>
<dbReference type="SUPFAM" id="SSF75011">
    <property type="entry name" value="3-carboxy-cis,cis-mucoante lactonizing enzyme"/>
    <property type="match status" value="1"/>
</dbReference>
<dbReference type="Gene3D" id="2.120.10.30">
    <property type="entry name" value="TolB, C-terminal domain"/>
    <property type="match status" value="1"/>
</dbReference>
<dbReference type="InterPro" id="IPR017549">
    <property type="entry name" value="APMV_L690"/>
</dbReference>
<dbReference type="PROSITE" id="PS51257">
    <property type="entry name" value="PROKAR_LIPOPROTEIN"/>
    <property type="match status" value="1"/>
</dbReference>
<feature type="signal peptide" evidence="1">
    <location>
        <begin position="1"/>
        <end position="21"/>
    </location>
</feature>
<dbReference type="OrthoDB" id="581621at2"/>
<keyword evidence="1" id="KW-0732">Signal</keyword>
<proteinExistence type="predicted"/>
<organism evidence="2 3">
    <name type="scientific">Caballeronia sordidicola</name>
    <name type="common">Burkholderia sordidicola</name>
    <dbReference type="NCBI Taxonomy" id="196367"/>
    <lineage>
        <taxon>Bacteria</taxon>
        <taxon>Pseudomonadati</taxon>
        <taxon>Pseudomonadota</taxon>
        <taxon>Betaproteobacteria</taxon>
        <taxon>Burkholderiales</taxon>
        <taxon>Burkholderiaceae</taxon>
        <taxon>Caballeronia</taxon>
    </lineage>
</organism>
<dbReference type="NCBIfam" id="TIGR03118">
    <property type="entry name" value="PEPCTERM_chp_1"/>
    <property type="match status" value="1"/>
</dbReference>
<sequence length="366" mass="37396">MKLKQKLALSMMLGLTVATLAACGGSDSNSNNNSTTLTAPFKTTLLVSDGSTPAAHADANLQNGWGIAFNPTGVMWVSDNTTSKSTLYDGNGVPQSLVVTIPPAANGRPGGPTGIVFNTTTDFQISASGNTSNALFLWATEAGTIAGWSPKVLPTTAVIAFDDAAGAAVYKGLAIGNNATGNFLYATDFHNNKVDVFDKNFAKVQLAGSFQDPALPAGFAPFGINVTGTTVTVTYAKQGTDGRKQVNGAGNGVIDTFDTDGRFIKRIASGGALNSPWGIAMAPANFGAASNDLLIGNFGDGTINAFNPTTGAFIGALTQADGTPIKQTGIWGMSFGNNAASQPTNTLFFAAGPSPTTGIYGRIDAQ</sequence>
<name>A0A158FNN9_CABSO</name>
<evidence type="ECO:0008006" key="4">
    <source>
        <dbReference type="Google" id="ProtNLM"/>
    </source>
</evidence>
<gene>
    <name evidence="2" type="ORF">AWB64_01582</name>
</gene>
<dbReference type="RefSeq" id="WP_082850393.1">
    <property type="nucleotide sequence ID" value="NZ_FCOC02000003.1"/>
</dbReference>
<evidence type="ECO:0000313" key="3">
    <source>
        <dbReference type="Proteomes" id="UP000054893"/>
    </source>
</evidence>
<protein>
    <recommendedName>
        <fullName evidence="4">TIGR03118 family protein</fullName>
    </recommendedName>
</protein>
<feature type="chain" id="PRO_5007810284" description="TIGR03118 family protein" evidence="1">
    <location>
        <begin position="22"/>
        <end position="366"/>
    </location>
</feature>